<dbReference type="UniPathway" id="UPA00158">
    <property type="reaction ID" value="UER00270"/>
</dbReference>
<sequence>MNISLIGVPMFFGSDKKGADFGPKKLREKNIVEVLNRNNHTVYDCGDIYVENIKDQQKYDYHSTMKYLKPIVEVNRNLSHQVYSALCSKSFPLIIGGDHSLGLGSISGVSKYYKNIAVIWIDAHGDINTHETSPTGNVHGMPLAAAMGLGYSDLTDLYYKGIKVKPENVFIIGARDLDDGEKELIKEHNMTVYSTEDVQRMGVKKMMEVIHSKLKDNEIDAVHLSFDIDCIDPEFVPGTGTPVRHGMNVIEAKYILKYLMETELVKSMDFVELNPKLDQDDKTADLCIDLLAWTFGYLQ</sequence>
<dbReference type="GO" id="GO:0030145">
    <property type="term" value="F:manganese ion binding"/>
    <property type="evidence" value="ECO:0007669"/>
    <property type="project" value="TreeGrafter"/>
</dbReference>
<accession>A0A162QQ66</accession>
<dbReference type="SUPFAM" id="SSF52768">
    <property type="entry name" value="Arginase/deacetylase"/>
    <property type="match status" value="1"/>
</dbReference>
<dbReference type="GO" id="GO:0005737">
    <property type="term" value="C:cytoplasm"/>
    <property type="evidence" value="ECO:0007669"/>
    <property type="project" value="TreeGrafter"/>
</dbReference>
<reference evidence="14 15" key="1">
    <citation type="submission" date="2016-04" db="EMBL/GenBank/DDBJ databases">
        <title>Genome sequence of Clostridium magnum DSM 2767.</title>
        <authorList>
            <person name="Poehlein A."/>
            <person name="Uhlig R."/>
            <person name="Fischer R."/>
            <person name="Bahl H."/>
            <person name="Daniel R."/>
        </authorList>
    </citation>
    <scope>NUCLEOTIDE SEQUENCE [LARGE SCALE GENOMIC DNA]</scope>
    <source>
        <strain evidence="14 15">DSM 2767</strain>
    </source>
</reference>
<comment type="caution">
    <text evidence="14">The sequence shown here is derived from an EMBL/GenBank/DDBJ whole genome shotgun (WGS) entry which is preliminary data.</text>
</comment>
<dbReference type="RefSeq" id="WP_066630590.1">
    <property type="nucleotide sequence ID" value="NZ_FQXL01000035.1"/>
</dbReference>
<dbReference type="Proteomes" id="UP000076603">
    <property type="component" value="Unassembled WGS sequence"/>
</dbReference>
<dbReference type="InterPro" id="IPR023696">
    <property type="entry name" value="Ureohydrolase_dom_sf"/>
</dbReference>
<dbReference type="PROSITE" id="PS51409">
    <property type="entry name" value="ARGINASE_2"/>
    <property type="match status" value="1"/>
</dbReference>
<dbReference type="NCBIfam" id="TIGR01229">
    <property type="entry name" value="rocF_arginase"/>
    <property type="match status" value="1"/>
</dbReference>
<evidence type="ECO:0000256" key="2">
    <source>
        <dbReference type="ARBA" id="ARBA00012168"/>
    </source>
</evidence>
<comment type="pathway">
    <text evidence="1">Nitrogen metabolism; urea cycle; L-ornithine and urea from L-arginine: step 1/1.</text>
</comment>
<evidence type="ECO:0000256" key="11">
    <source>
        <dbReference type="PROSITE-ProRule" id="PRU00742"/>
    </source>
</evidence>
<keyword evidence="6 12" id="KW-0378">Hydrolase</keyword>
<feature type="binding site" evidence="10">
    <location>
        <position position="124"/>
    </location>
    <ligand>
        <name>Mn(2+)</name>
        <dbReference type="ChEBI" id="CHEBI:29035"/>
        <label>2</label>
    </ligand>
</feature>
<evidence type="ECO:0000256" key="7">
    <source>
        <dbReference type="ARBA" id="ARBA00023211"/>
    </source>
</evidence>
<dbReference type="PRINTS" id="PR00116">
    <property type="entry name" value="ARGINASE"/>
</dbReference>
<dbReference type="InterPro" id="IPR020855">
    <property type="entry name" value="Ureohydrolase_Mn_BS"/>
</dbReference>
<evidence type="ECO:0000256" key="8">
    <source>
        <dbReference type="ARBA" id="ARBA00047391"/>
    </source>
</evidence>
<evidence type="ECO:0000256" key="4">
    <source>
        <dbReference type="ARBA" id="ARBA00022503"/>
    </source>
</evidence>
<keyword evidence="4 13" id="KW-0056">Arginine metabolism</keyword>
<evidence type="ECO:0000256" key="9">
    <source>
        <dbReference type="NCBIfam" id="TIGR01229"/>
    </source>
</evidence>
<dbReference type="PANTHER" id="PTHR43782">
    <property type="entry name" value="ARGINASE"/>
    <property type="match status" value="1"/>
</dbReference>
<evidence type="ECO:0000256" key="13">
    <source>
        <dbReference type="RuleBase" id="RU361159"/>
    </source>
</evidence>
<dbReference type="Gene3D" id="3.40.800.10">
    <property type="entry name" value="Ureohydrolase domain"/>
    <property type="match status" value="1"/>
</dbReference>
<dbReference type="GO" id="GO:0004053">
    <property type="term" value="F:arginase activity"/>
    <property type="evidence" value="ECO:0007669"/>
    <property type="project" value="UniProtKB-UniRule"/>
</dbReference>
<dbReference type="PIRSF" id="PIRSF036979">
    <property type="entry name" value="Arginase"/>
    <property type="match status" value="1"/>
</dbReference>
<evidence type="ECO:0000256" key="3">
    <source>
        <dbReference type="ARBA" id="ARBA00018123"/>
    </source>
</evidence>
<organism evidence="14 15">
    <name type="scientific">Clostridium magnum DSM 2767</name>
    <dbReference type="NCBI Taxonomy" id="1121326"/>
    <lineage>
        <taxon>Bacteria</taxon>
        <taxon>Bacillati</taxon>
        <taxon>Bacillota</taxon>
        <taxon>Clostridia</taxon>
        <taxon>Eubacteriales</taxon>
        <taxon>Clostridiaceae</taxon>
        <taxon>Clostridium</taxon>
    </lineage>
</organism>
<evidence type="ECO:0000313" key="14">
    <source>
        <dbReference type="EMBL" id="KZL88815.1"/>
    </source>
</evidence>
<feature type="binding site" evidence="10">
    <location>
        <position position="126"/>
    </location>
    <ligand>
        <name>Mn(2+)</name>
        <dbReference type="ChEBI" id="CHEBI:29035"/>
        <label>2</label>
    </ligand>
</feature>
<feature type="binding site" evidence="10">
    <location>
        <position position="99"/>
    </location>
    <ligand>
        <name>Mn(2+)</name>
        <dbReference type="ChEBI" id="CHEBI:29035"/>
        <label>1</label>
    </ligand>
</feature>
<dbReference type="PANTHER" id="PTHR43782:SF3">
    <property type="entry name" value="ARGINASE"/>
    <property type="match status" value="1"/>
</dbReference>
<dbReference type="GO" id="GO:0000050">
    <property type="term" value="P:urea cycle"/>
    <property type="evidence" value="ECO:0007669"/>
    <property type="project" value="UniProtKB-UniPathway"/>
</dbReference>
<protein>
    <recommendedName>
        <fullName evidence="3 9">Arginase</fullName>
        <ecNumber evidence="2 9">3.5.3.1</ecNumber>
    </recommendedName>
</protein>
<proteinExistence type="inferred from homology"/>
<keyword evidence="5 10" id="KW-0479">Metal-binding</keyword>
<comment type="catalytic activity">
    <reaction evidence="8 13">
        <text>L-arginine + H2O = urea + L-ornithine</text>
        <dbReference type="Rhea" id="RHEA:20569"/>
        <dbReference type="ChEBI" id="CHEBI:15377"/>
        <dbReference type="ChEBI" id="CHEBI:16199"/>
        <dbReference type="ChEBI" id="CHEBI:32682"/>
        <dbReference type="ChEBI" id="CHEBI:46911"/>
        <dbReference type="EC" id="3.5.3.1"/>
    </reaction>
</comment>
<keyword evidence="7 10" id="KW-0464">Manganese</keyword>
<dbReference type="STRING" id="1121326.CLMAG_59080"/>
<feature type="binding site" evidence="10">
    <location>
        <position position="227"/>
    </location>
    <ligand>
        <name>Mn(2+)</name>
        <dbReference type="ChEBI" id="CHEBI:29035"/>
        <label>1</label>
    </ligand>
</feature>
<comment type="similarity">
    <text evidence="11 12">Belongs to the arginase family.</text>
</comment>
<feature type="binding site" evidence="10">
    <location>
        <position position="229"/>
    </location>
    <ligand>
        <name>Mn(2+)</name>
        <dbReference type="ChEBI" id="CHEBI:29035"/>
        <label>1</label>
    </ligand>
</feature>
<dbReference type="CDD" id="cd09989">
    <property type="entry name" value="Arginase"/>
    <property type="match status" value="1"/>
</dbReference>
<name>A0A162QQ66_9CLOT</name>
<evidence type="ECO:0000256" key="6">
    <source>
        <dbReference type="ARBA" id="ARBA00022801"/>
    </source>
</evidence>
<dbReference type="OrthoDB" id="9788689at2"/>
<dbReference type="AlphaFoldDB" id="A0A162QQ66"/>
<evidence type="ECO:0000256" key="5">
    <source>
        <dbReference type="ARBA" id="ARBA00022723"/>
    </source>
</evidence>
<gene>
    <name evidence="14" type="primary">rocF</name>
    <name evidence="14" type="ORF">CLMAG_59080</name>
</gene>
<dbReference type="PROSITE" id="PS01053">
    <property type="entry name" value="ARGINASE_1"/>
    <property type="match status" value="1"/>
</dbReference>
<evidence type="ECO:0000256" key="10">
    <source>
        <dbReference type="PIRSR" id="PIRSR036979-1"/>
    </source>
</evidence>
<evidence type="ECO:0000256" key="12">
    <source>
        <dbReference type="RuleBase" id="RU003684"/>
    </source>
</evidence>
<dbReference type="InterPro" id="IPR014033">
    <property type="entry name" value="Arginase"/>
</dbReference>
<comment type="cofactor">
    <cofactor evidence="10 13">
        <name>Mn(2+)</name>
        <dbReference type="ChEBI" id="CHEBI:29035"/>
    </cofactor>
    <text evidence="10 13">Binds 2 manganese ions per subunit.</text>
</comment>
<dbReference type="PATRIC" id="fig|1121326.3.peg.5975"/>
<dbReference type="GO" id="GO:0006525">
    <property type="term" value="P:arginine metabolic process"/>
    <property type="evidence" value="ECO:0007669"/>
    <property type="project" value="UniProtKB-KW"/>
</dbReference>
<evidence type="ECO:0000313" key="15">
    <source>
        <dbReference type="Proteomes" id="UP000076603"/>
    </source>
</evidence>
<dbReference type="EC" id="3.5.3.1" evidence="2 9"/>
<dbReference type="InterPro" id="IPR006035">
    <property type="entry name" value="Ureohydrolase"/>
</dbReference>
<feature type="binding site" evidence="10">
    <location>
        <position position="122"/>
    </location>
    <ligand>
        <name>Mn(2+)</name>
        <dbReference type="ChEBI" id="CHEBI:29035"/>
        <label>1</label>
    </ligand>
</feature>
<dbReference type="EMBL" id="LWAE01000014">
    <property type="protein sequence ID" value="KZL88815.1"/>
    <property type="molecule type" value="Genomic_DNA"/>
</dbReference>
<keyword evidence="15" id="KW-1185">Reference proteome</keyword>
<dbReference type="Pfam" id="PF00491">
    <property type="entry name" value="Arginase"/>
    <property type="match status" value="1"/>
</dbReference>
<evidence type="ECO:0000256" key="1">
    <source>
        <dbReference type="ARBA" id="ARBA00005098"/>
    </source>
</evidence>
<dbReference type="FunFam" id="3.40.800.10:FF:000012">
    <property type="entry name" value="Arginase"/>
    <property type="match status" value="1"/>
</dbReference>